<organism evidence="3 4">
    <name type="scientific">Dreissena polymorpha</name>
    <name type="common">Zebra mussel</name>
    <name type="synonym">Mytilus polymorpha</name>
    <dbReference type="NCBI Taxonomy" id="45954"/>
    <lineage>
        <taxon>Eukaryota</taxon>
        <taxon>Metazoa</taxon>
        <taxon>Spiralia</taxon>
        <taxon>Lophotrochozoa</taxon>
        <taxon>Mollusca</taxon>
        <taxon>Bivalvia</taxon>
        <taxon>Autobranchia</taxon>
        <taxon>Heteroconchia</taxon>
        <taxon>Euheterodonta</taxon>
        <taxon>Imparidentia</taxon>
        <taxon>Neoheterodontei</taxon>
        <taxon>Myida</taxon>
        <taxon>Dreissenoidea</taxon>
        <taxon>Dreissenidae</taxon>
        <taxon>Dreissena</taxon>
    </lineage>
</organism>
<dbReference type="CDD" id="cd00063">
    <property type="entry name" value="FN3"/>
    <property type="match status" value="1"/>
</dbReference>
<feature type="compositionally biased region" description="Low complexity" evidence="1">
    <location>
        <begin position="52"/>
        <end position="63"/>
    </location>
</feature>
<dbReference type="SUPFAM" id="SSF49265">
    <property type="entry name" value="Fibronectin type III"/>
    <property type="match status" value="1"/>
</dbReference>
<evidence type="ECO:0000256" key="1">
    <source>
        <dbReference type="SAM" id="MobiDB-lite"/>
    </source>
</evidence>
<dbReference type="Proteomes" id="UP000828390">
    <property type="component" value="Unassembled WGS sequence"/>
</dbReference>
<dbReference type="Gene3D" id="2.60.40.10">
    <property type="entry name" value="Immunoglobulins"/>
    <property type="match status" value="1"/>
</dbReference>
<dbReference type="EMBL" id="JAIWYP010000008">
    <property type="protein sequence ID" value="KAH3788122.1"/>
    <property type="molecule type" value="Genomic_DNA"/>
</dbReference>
<dbReference type="InterPro" id="IPR003961">
    <property type="entry name" value="FN3_dom"/>
</dbReference>
<dbReference type="InterPro" id="IPR036116">
    <property type="entry name" value="FN3_sf"/>
</dbReference>
<dbReference type="Pfam" id="PF00041">
    <property type="entry name" value="fn3"/>
    <property type="match status" value="1"/>
</dbReference>
<protein>
    <recommendedName>
        <fullName evidence="2">Fibronectin type-III domain-containing protein</fullName>
    </recommendedName>
</protein>
<dbReference type="PROSITE" id="PS50853">
    <property type="entry name" value="FN3"/>
    <property type="match status" value="1"/>
</dbReference>
<proteinExistence type="predicted"/>
<gene>
    <name evidence="3" type="ORF">DPMN_166253</name>
</gene>
<keyword evidence="4" id="KW-1185">Reference proteome</keyword>
<evidence type="ECO:0000313" key="3">
    <source>
        <dbReference type="EMBL" id="KAH3788122.1"/>
    </source>
</evidence>
<feature type="domain" description="Fibronectin type-III" evidence="2">
    <location>
        <begin position="1"/>
        <end position="71"/>
    </location>
</feature>
<evidence type="ECO:0000313" key="4">
    <source>
        <dbReference type="Proteomes" id="UP000828390"/>
    </source>
</evidence>
<accession>A0A9D4IXF0</accession>
<evidence type="ECO:0000259" key="2">
    <source>
        <dbReference type="PROSITE" id="PS50853"/>
    </source>
</evidence>
<name>A0A9D4IXF0_DREPO</name>
<reference evidence="3" key="1">
    <citation type="journal article" date="2019" name="bioRxiv">
        <title>The Genome of the Zebra Mussel, Dreissena polymorpha: A Resource for Invasive Species Research.</title>
        <authorList>
            <person name="McCartney M.A."/>
            <person name="Auch B."/>
            <person name="Kono T."/>
            <person name="Mallez S."/>
            <person name="Zhang Y."/>
            <person name="Obille A."/>
            <person name="Becker A."/>
            <person name="Abrahante J.E."/>
            <person name="Garbe J."/>
            <person name="Badalamenti J.P."/>
            <person name="Herman A."/>
            <person name="Mangelson H."/>
            <person name="Liachko I."/>
            <person name="Sullivan S."/>
            <person name="Sone E.D."/>
            <person name="Koren S."/>
            <person name="Silverstein K.A.T."/>
            <person name="Beckman K.B."/>
            <person name="Gohl D.M."/>
        </authorList>
    </citation>
    <scope>NUCLEOTIDE SEQUENCE</scope>
    <source>
        <strain evidence="3">Duluth1</strain>
        <tissue evidence="3">Whole animal</tissue>
    </source>
</reference>
<dbReference type="InterPro" id="IPR013783">
    <property type="entry name" value="Ig-like_fold"/>
</dbReference>
<feature type="region of interest" description="Disordered" evidence="1">
    <location>
        <begin position="52"/>
        <end position="71"/>
    </location>
</feature>
<reference evidence="3" key="2">
    <citation type="submission" date="2020-11" db="EMBL/GenBank/DDBJ databases">
        <authorList>
            <person name="McCartney M.A."/>
            <person name="Auch B."/>
            <person name="Kono T."/>
            <person name="Mallez S."/>
            <person name="Becker A."/>
            <person name="Gohl D.M."/>
            <person name="Silverstein K.A.T."/>
            <person name="Koren S."/>
            <person name="Bechman K.B."/>
            <person name="Herman A."/>
            <person name="Abrahante J.E."/>
            <person name="Garbe J."/>
        </authorList>
    </citation>
    <scope>NUCLEOTIDE SEQUENCE</scope>
    <source>
        <strain evidence="3">Duluth1</strain>
        <tissue evidence="3">Whole animal</tissue>
    </source>
</reference>
<dbReference type="AlphaFoldDB" id="A0A9D4IXF0"/>
<comment type="caution">
    <text evidence="3">The sequence shown here is derived from an EMBL/GenBank/DDBJ whole genome shotgun (WGS) entry which is preliminary data.</text>
</comment>
<sequence length="71" mass="7660">MYLCAFADVSESTAVATAINNGNRSDQRSTNVTGLVPNTNYRFKVRAVNAFGRGSESSRPSGSQFIHSTMN</sequence>